<protein>
    <submittedName>
        <fullName evidence="1">Uncharacterized protein</fullName>
    </submittedName>
</protein>
<dbReference type="AlphaFoldDB" id="X1LUL3"/>
<gene>
    <name evidence="1" type="ORF">S06H3_12684</name>
</gene>
<dbReference type="EMBL" id="BARV01006200">
    <property type="protein sequence ID" value="GAI09476.1"/>
    <property type="molecule type" value="Genomic_DNA"/>
</dbReference>
<proteinExistence type="predicted"/>
<organism evidence="1">
    <name type="scientific">marine sediment metagenome</name>
    <dbReference type="NCBI Taxonomy" id="412755"/>
    <lineage>
        <taxon>unclassified sequences</taxon>
        <taxon>metagenomes</taxon>
        <taxon>ecological metagenomes</taxon>
    </lineage>
</organism>
<accession>X1LUL3</accession>
<feature type="non-terminal residue" evidence="1">
    <location>
        <position position="1"/>
    </location>
</feature>
<evidence type="ECO:0000313" key="1">
    <source>
        <dbReference type="EMBL" id="GAI09476.1"/>
    </source>
</evidence>
<reference evidence="1" key="1">
    <citation type="journal article" date="2014" name="Front. Microbiol.">
        <title>High frequency of phylogenetically diverse reductive dehalogenase-homologous genes in deep subseafloor sedimentary metagenomes.</title>
        <authorList>
            <person name="Kawai M."/>
            <person name="Futagami T."/>
            <person name="Toyoda A."/>
            <person name="Takaki Y."/>
            <person name="Nishi S."/>
            <person name="Hori S."/>
            <person name="Arai W."/>
            <person name="Tsubouchi T."/>
            <person name="Morono Y."/>
            <person name="Uchiyama I."/>
            <person name="Ito T."/>
            <person name="Fujiyama A."/>
            <person name="Inagaki F."/>
            <person name="Takami H."/>
        </authorList>
    </citation>
    <scope>NUCLEOTIDE SEQUENCE</scope>
    <source>
        <strain evidence="1">Expedition CK06-06</strain>
    </source>
</reference>
<name>X1LUL3_9ZZZZ</name>
<sequence length="148" mass="17446">INRITPMLELANRKCVIISDADVPAKERQKKYKNDRGYGEWKRYDEINSTLDVITGEDFIKEAKLTLSVEKIKNRLSITTNPNFSGNKGKIHNLRAWLTRARISNEDQNTIIKRIKEEIFDDLKIADIEEKYFDFLKSFKDFLKTKQF</sequence>
<comment type="caution">
    <text evidence="1">The sequence shown here is derived from an EMBL/GenBank/DDBJ whole genome shotgun (WGS) entry which is preliminary data.</text>
</comment>